<dbReference type="EMBL" id="CP067337">
    <property type="protein sequence ID" value="QQP07188.1"/>
    <property type="molecule type" value="Genomic_DNA"/>
</dbReference>
<proteinExistence type="predicted"/>
<reference evidence="1" key="1">
    <citation type="submission" date="2021-01" db="EMBL/GenBank/DDBJ databases">
        <title>Keeping alert to hypervirulent salmonella strains isolated from avain.</title>
        <authorList>
            <person name="Ma J."/>
            <person name="Pan X."/>
            <person name="Yao H."/>
        </authorList>
    </citation>
    <scope>NUCLEOTIDE SEQUENCE</scope>
    <source>
        <strain evidence="1">Se13</strain>
    </source>
</reference>
<organism evidence="1">
    <name type="scientific">Salmonella enterica I</name>
    <dbReference type="NCBI Taxonomy" id="59201"/>
    <lineage>
        <taxon>Bacteria</taxon>
        <taxon>Pseudomonadati</taxon>
        <taxon>Pseudomonadota</taxon>
        <taxon>Gammaproteobacteria</taxon>
        <taxon>Enterobacterales</taxon>
        <taxon>Enterobacteriaceae</taxon>
        <taxon>Salmonella</taxon>
    </lineage>
</organism>
<name>A0A7T8FG05_SALET</name>
<dbReference type="AlphaFoldDB" id="A0A7T8FG05"/>
<evidence type="ECO:0000313" key="1">
    <source>
        <dbReference type="EMBL" id="QQP07188.1"/>
    </source>
</evidence>
<accession>A0A7T8FG05</accession>
<protein>
    <submittedName>
        <fullName evidence="1">Uncharacterized protein</fullName>
    </submittedName>
</protein>
<sequence length="149" mass="17240">MNILCDKCKKEFVPSKEQLEFISSARKKGMKFIMVKCPLCSFSYPLNPMTLNLPTSEKEHNGDGLKCPKETCSGIISYIDDEPPFWGCGECGSVWFKKEDLYCDIKNIIVKYPYRAFAYEILDDEYCPVSSEKIPISYDEKVRSEWDNK</sequence>
<gene>
    <name evidence="1" type="ORF">JG555_17185</name>
</gene>